<dbReference type="EMBL" id="KE345837">
    <property type="protein sequence ID" value="EXC18491.1"/>
    <property type="molecule type" value="Genomic_DNA"/>
</dbReference>
<accession>W9S792</accession>
<dbReference type="Proteomes" id="UP000030645">
    <property type="component" value="Unassembled WGS sequence"/>
</dbReference>
<gene>
    <name evidence="1" type="ORF">L484_018672</name>
</gene>
<reference evidence="2" key="1">
    <citation type="submission" date="2013-01" db="EMBL/GenBank/DDBJ databases">
        <title>Draft Genome Sequence of a Mulberry Tree, Morus notabilis C.K. Schneid.</title>
        <authorList>
            <person name="He N."/>
            <person name="Zhao S."/>
        </authorList>
    </citation>
    <scope>NUCLEOTIDE SEQUENCE</scope>
</reference>
<name>W9S792_9ROSA</name>
<proteinExistence type="predicted"/>
<evidence type="ECO:0000313" key="2">
    <source>
        <dbReference type="Proteomes" id="UP000030645"/>
    </source>
</evidence>
<keyword evidence="2" id="KW-1185">Reference proteome</keyword>
<sequence length="116" mass="12579">MEGWSRSYGCDGVSRSSGFTMGSRSEMLQTNLKYAPNPDQDRREKMLYSGGERGDQTLHCLNNAGGDGGVCGRIDRRDPTALPSYQLKTSICNGGERFPLTDQIYCGGKCGARNSG</sequence>
<organism evidence="1 2">
    <name type="scientific">Morus notabilis</name>
    <dbReference type="NCBI Taxonomy" id="981085"/>
    <lineage>
        <taxon>Eukaryota</taxon>
        <taxon>Viridiplantae</taxon>
        <taxon>Streptophyta</taxon>
        <taxon>Embryophyta</taxon>
        <taxon>Tracheophyta</taxon>
        <taxon>Spermatophyta</taxon>
        <taxon>Magnoliopsida</taxon>
        <taxon>eudicotyledons</taxon>
        <taxon>Gunneridae</taxon>
        <taxon>Pentapetalae</taxon>
        <taxon>rosids</taxon>
        <taxon>fabids</taxon>
        <taxon>Rosales</taxon>
        <taxon>Moraceae</taxon>
        <taxon>Moreae</taxon>
        <taxon>Morus</taxon>
    </lineage>
</organism>
<evidence type="ECO:0000313" key="1">
    <source>
        <dbReference type="EMBL" id="EXC18491.1"/>
    </source>
</evidence>
<dbReference type="AlphaFoldDB" id="W9S792"/>
<protein>
    <submittedName>
        <fullName evidence="1">Uncharacterized protein</fullName>
    </submittedName>
</protein>